<dbReference type="EMBL" id="CP034539">
    <property type="protein sequence ID" value="AZQ40108.1"/>
    <property type="molecule type" value="Genomic_DNA"/>
</dbReference>
<evidence type="ECO:0000256" key="2">
    <source>
        <dbReference type="ARBA" id="ARBA00022670"/>
    </source>
</evidence>
<evidence type="ECO:0000313" key="7">
    <source>
        <dbReference type="EMBL" id="AZQ32115.1"/>
    </source>
</evidence>
<dbReference type="GO" id="GO:0006508">
    <property type="term" value="P:proteolysis"/>
    <property type="evidence" value="ECO:0007669"/>
    <property type="project" value="UniProtKB-KW"/>
</dbReference>
<feature type="active site" description="Charge relay system" evidence="5">
    <location>
        <position position="212"/>
    </location>
</feature>
<dbReference type="Pfam" id="PF00082">
    <property type="entry name" value="Peptidase_S8"/>
    <property type="match status" value="1"/>
</dbReference>
<evidence type="ECO:0000256" key="3">
    <source>
        <dbReference type="ARBA" id="ARBA00022801"/>
    </source>
</evidence>
<proteinExistence type="inferred from homology"/>
<keyword evidence="9" id="KW-1185">Reference proteome</keyword>
<feature type="active site" description="Charge relay system" evidence="5">
    <location>
        <position position="430"/>
    </location>
</feature>
<sequence length="506" mass="52725">MSAPYPDGSPGLLSKPKMPKLANGLPSIVYAQASPRSIGGTSLFEAGAITARTAQAVQSEPRIVDRAAQQLREAGFTVFQDTPPERGVRELAPQATLNISGPPDLYERAFGCSLEAEERPVLKENQREDLATFVECPQTDMPGLIDTADTDFADVLEGVALEEPRYFFATAMAPSAAYWHLDVPGDVSLGCNADKAHRMGVTGTGVKVVMTDSGHFDHPFFSARGYRVQRPVVLGPGATAPADDESGHGTAESANIFAIAPDADFTMVKMSFFNTIGAFNAAVALNPHIISNSWGSNKRRPQQISAADQALAAAVAVAVAAGITVVFSAGNGQFGFPGQHPDVISAGGVFLTPDGTLRASDYASGFASEIFIGRNSPDLCGLVGMQPRAAYILLPVQPNDDIDRDLAGSHHPNGDETRADDGWAAISGTSAAAPQIAGVCALVKQANPQLTPKQVRGILRSTARDVAAGHCINRDGMGHAAVPGPDLATGTGLVDAHAAVVAAQQP</sequence>
<name>A0A3S9MLQ4_9ACTN</name>
<dbReference type="PANTHER" id="PTHR43806:SF11">
    <property type="entry name" value="CEREVISIN-RELATED"/>
    <property type="match status" value="1"/>
</dbReference>
<comment type="similarity">
    <text evidence="1 5">Belongs to the peptidase S8 family.</text>
</comment>
<dbReference type="PRINTS" id="PR00723">
    <property type="entry name" value="SUBTILISIN"/>
</dbReference>
<evidence type="ECO:0000313" key="8">
    <source>
        <dbReference type="EMBL" id="AZQ40108.1"/>
    </source>
</evidence>
<keyword evidence="4 5" id="KW-0720">Serine protease</keyword>
<dbReference type="InterPro" id="IPR015500">
    <property type="entry name" value="Peptidase_S8_subtilisin-rel"/>
</dbReference>
<dbReference type="EMBL" id="CP034539">
    <property type="protein sequence ID" value="AZQ32115.1"/>
    <property type="molecule type" value="Genomic_DNA"/>
</dbReference>
<protein>
    <submittedName>
        <fullName evidence="8">Peptidase S8</fullName>
    </submittedName>
</protein>
<organism evidence="8 9">
    <name type="scientific">Streptomyces cyaneochromogenes</name>
    <dbReference type="NCBI Taxonomy" id="2496836"/>
    <lineage>
        <taxon>Bacteria</taxon>
        <taxon>Bacillati</taxon>
        <taxon>Actinomycetota</taxon>
        <taxon>Actinomycetes</taxon>
        <taxon>Kitasatosporales</taxon>
        <taxon>Streptomycetaceae</taxon>
        <taxon>Streptomyces</taxon>
    </lineage>
</organism>
<evidence type="ECO:0000313" key="9">
    <source>
        <dbReference type="Proteomes" id="UP000280298"/>
    </source>
</evidence>
<accession>A0A3S9MLQ4</accession>
<dbReference type="InterPro" id="IPR036852">
    <property type="entry name" value="Peptidase_S8/S53_dom_sf"/>
</dbReference>
<reference evidence="8 9" key="1">
    <citation type="journal article" date="2019" name="Int. J. Syst. Evol. Microbiol.">
        <title>Streptomyces cyaneochromogenes sp. nov., a blue pigment-producing actinomycete from manganese-contaminated soil.</title>
        <authorList>
            <person name="Tang X."/>
            <person name="Zhao J."/>
            <person name="Li K."/>
            <person name="Chen Z."/>
            <person name="Sun Y."/>
            <person name="Gao J."/>
        </authorList>
    </citation>
    <scope>NUCLEOTIDE SEQUENCE [LARGE SCALE GENOMIC DNA]</scope>
    <source>
        <strain evidence="8 9">MK-45</strain>
    </source>
</reference>
<feature type="domain" description="Peptidase S8/S53" evidence="6">
    <location>
        <begin position="203"/>
        <end position="478"/>
    </location>
</feature>
<dbReference type="KEGG" id="scya:EJ357_00265"/>
<dbReference type="InterPro" id="IPR050131">
    <property type="entry name" value="Peptidase_S8_subtilisin-like"/>
</dbReference>
<dbReference type="PROSITE" id="PS00138">
    <property type="entry name" value="SUBTILASE_SER"/>
    <property type="match status" value="1"/>
</dbReference>
<evidence type="ECO:0000259" key="6">
    <source>
        <dbReference type="Pfam" id="PF00082"/>
    </source>
</evidence>
<dbReference type="GO" id="GO:0004252">
    <property type="term" value="F:serine-type endopeptidase activity"/>
    <property type="evidence" value="ECO:0007669"/>
    <property type="project" value="UniProtKB-UniRule"/>
</dbReference>
<feature type="active site" description="Charge relay system" evidence="5">
    <location>
        <position position="248"/>
    </location>
</feature>
<dbReference type="SUPFAM" id="SSF52743">
    <property type="entry name" value="Subtilisin-like"/>
    <property type="match status" value="1"/>
</dbReference>
<dbReference type="KEGG" id="scya:EJ357_47665"/>
<dbReference type="InterPro" id="IPR023828">
    <property type="entry name" value="Peptidase_S8_Ser-AS"/>
</dbReference>
<keyword evidence="3 5" id="KW-0378">Hydrolase</keyword>
<evidence type="ECO:0000256" key="1">
    <source>
        <dbReference type="ARBA" id="ARBA00011073"/>
    </source>
</evidence>
<dbReference type="Gene3D" id="3.40.50.200">
    <property type="entry name" value="Peptidase S8/S53 domain"/>
    <property type="match status" value="1"/>
</dbReference>
<dbReference type="InterPro" id="IPR000209">
    <property type="entry name" value="Peptidase_S8/S53_dom"/>
</dbReference>
<keyword evidence="2 5" id="KW-0645">Protease</keyword>
<evidence type="ECO:0000256" key="4">
    <source>
        <dbReference type="ARBA" id="ARBA00022825"/>
    </source>
</evidence>
<dbReference type="PROSITE" id="PS51892">
    <property type="entry name" value="SUBTILASE"/>
    <property type="match status" value="1"/>
</dbReference>
<dbReference type="Proteomes" id="UP000280298">
    <property type="component" value="Chromosome"/>
</dbReference>
<evidence type="ECO:0000256" key="5">
    <source>
        <dbReference type="PROSITE-ProRule" id="PRU01240"/>
    </source>
</evidence>
<dbReference type="PANTHER" id="PTHR43806">
    <property type="entry name" value="PEPTIDASE S8"/>
    <property type="match status" value="1"/>
</dbReference>
<dbReference type="OrthoDB" id="9798386at2"/>
<dbReference type="AlphaFoldDB" id="A0A3S9MLQ4"/>
<gene>
    <name evidence="7" type="ORF">EJ357_00265</name>
    <name evidence="8" type="ORF">EJ357_47665</name>
</gene>